<dbReference type="GO" id="GO:0000155">
    <property type="term" value="F:phosphorelay sensor kinase activity"/>
    <property type="evidence" value="ECO:0007669"/>
    <property type="project" value="InterPro"/>
</dbReference>
<keyword evidence="15" id="KW-0346">Stress response</keyword>
<dbReference type="Pfam" id="PF00512">
    <property type="entry name" value="HisKA"/>
    <property type="match status" value="1"/>
</dbReference>
<proteinExistence type="predicted"/>
<dbReference type="PROSITE" id="PS50112">
    <property type="entry name" value="PAS"/>
    <property type="match status" value="1"/>
</dbReference>
<dbReference type="SMART" id="SM00387">
    <property type="entry name" value="HATPase_c"/>
    <property type="match status" value="1"/>
</dbReference>
<evidence type="ECO:0000313" key="21">
    <source>
        <dbReference type="EMBL" id="ACL02048.1"/>
    </source>
</evidence>
<keyword evidence="4" id="KW-1003">Cell membrane</keyword>
<feature type="domain" description="Histidine kinase" evidence="19">
    <location>
        <begin position="383"/>
        <end position="591"/>
    </location>
</feature>
<accession>B8F916</accession>
<reference evidence="21 22" key="1">
    <citation type="journal article" date="2012" name="Environ. Microbiol.">
        <title>The genome sequence of Desulfatibacillum alkenivorans AK-01: a blueprint for anaerobic alkane oxidation.</title>
        <authorList>
            <person name="Callaghan A.V."/>
            <person name="Morris B.E."/>
            <person name="Pereira I.A."/>
            <person name="McInerney M.J."/>
            <person name="Austin R.N."/>
            <person name="Groves J.T."/>
            <person name="Kukor J.J."/>
            <person name="Suflita J.M."/>
            <person name="Young L.Y."/>
            <person name="Zylstra G.J."/>
            <person name="Wawrik B."/>
        </authorList>
    </citation>
    <scope>NUCLEOTIDE SEQUENCE [LARGE SCALE GENOMIC DNA]</scope>
    <source>
        <strain evidence="21 22">AK-01</strain>
    </source>
</reference>
<evidence type="ECO:0000256" key="18">
    <source>
        <dbReference type="SAM" id="Phobius"/>
    </source>
</evidence>
<keyword evidence="22" id="KW-1185">Reference proteome</keyword>
<keyword evidence="13 18" id="KW-1133">Transmembrane helix</keyword>
<keyword evidence="16 18" id="KW-0472">Membrane</keyword>
<comment type="catalytic activity">
    <reaction evidence="1">
        <text>ATP + protein L-histidine = ADP + protein N-phospho-L-histidine.</text>
        <dbReference type="EC" id="2.7.13.3"/>
    </reaction>
</comment>
<dbReference type="SUPFAM" id="SSF103190">
    <property type="entry name" value="Sensory domain-like"/>
    <property type="match status" value="1"/>
</dbReference>
<evidence type="ECO:0000256" key="5">
    <source>
        <dbReference type="ARBA" id="ARBA00022519"/>
    </source>
</evidence>
<feature type="domain" description="PAS" evidence="20">
    <location>
        <begin position="249"/>
        <end position="294"/>
    </location>
</feature>
<evidence type="ECO:0000256" key="14">
    <source>
        <dbReference type="ARBA" id="ARBA00023012"/>
    </source>
</evidence>
<dbReference type="Pfam" id="PF02518">
    <property type="entry name" value="HATPase_c"/>
    <property type="match status" value="1"/>
</dbReference>
<keyword evidence="9" id="KW-0547">Nucleotide-binding</keyword>
<dbReference type="HOGENOM" id="CLU_000445_89_29_7"/>
<evidence type="ECO:0000256" key="12">
    <source>
        <dbReference type="ARBA" id="ARBA00022840"/>
    </source>
</evidence>
<name>B8F916_DESAL</name>
<dbReference type="CDD" id="cd00082">
    <property type="entry name" value="HisKA"/>
    <property type="match status" value="1"/>
</dbReference>
<keyword evidence="8 18" id="KW-0812">Transmembrane</keyword>
<organism evidence="21 22">
    <name type="scientific">Desulfatibacillum aliphaticivorans</name>
    <dbReference type="NCBI Taxonomy" id="218208"/>
    <lineage>
        <taxon>Bacteria</taxon>
        <taxon>Pseudomonadati</taxon>
        <taxon>Thermodesulfobacteriota</taxon>
        <taxon>Desulfobacteria</taxon>
        <taxon>Desulfobacterales</taxon>
        <taxon>Desulfatibacillaceae</taxon>
        <taxon>Desulfatibacillum</taxon>
    </lineage>
</organism>
<evidence type="ECO:0000256" key="8">
    <source>
        <dbReference type="ARBA" id="ARBA00022692"/>
    </source>
</evidence>
<evidence type="ECO:0000259" key="20">
    <source>
        <dbReference type="PROSITE" id="PS50112"/>
    </source>
</evidence>
<keyword evidence="14" id="KW-0902">Two-component regulatory system</keyword>
<dbReference type="RefSeq" id="WP_012609488.1">
    <property type="nucleotide sequence ID" value="NC_011768.1"/>
</dbReference>
<dbReference type="Proteomes" id="UP000000739">
    <property type="component" value="Chromosome"/>
</dbReference>
<evidence type="ECO:0000256" key="9">
    <source>
        <dbReference type="ARBA" id="ARBA00022741"/>
    </source>
</evidence>
<dbReference type="Pfam" id="PF13426">
    <property type="entry name" value="PAS_9"/>
    <property type="match status" value="1"/>
</dbReference>
<dbReference type="SMART" id="SM00388">
    <property type="entry name" value="HisKA"/>
    <property type="match status" value="1"/>
</dbReference>
<evidence type="ECO:0000256" key="15">
    <source>
        <dbReference type="ARBA" id="ARBA00023016"/>
    </source>
</evidence>
<dbReference type="InterPro" id="IPR005467">
    <property type="entry name" value="His_kinase_dom"/>
</dbReference>
<dbReference type="SUPFAM" id="SSF47384">
    <property type="entry name" value="Homodimeric domain of signal transducing histidine kinase"/>
    <property type="match status" value="1"/>
</dbReference>
<keyword evidence="11" id="KW-0862">Zinc</keyword>
<dbReference type="PANTHER" id="PTHR43065">
    <property type="entry name" value="SENSOR HISTIDINE KINASE"/>
    <property type="match status" value="1"/>
</dbReference>
<dbReference type="CDD" id="cd00130">
    <property type="entry name" value="PAS"/>
    <property type="match status" value="1"/>
</dbReference>
<feature type="transmembrane region" description="Helical" evidence="18">
    <location>
        <begin position="216"/>
        <end position="236"/>
    </location>
</feature>
<keyword evidence="6" id="KW-0597">Phosphoprotein</keyword>
<dbReference type="Gene3D" id="3.30.450.20">
    <property type="entry name" value="PAS domain"/>
    <property type="match status" value="2"/>
</dbReference>
<protein>
    <recommendedName>
        <fullName evidence="17">Sensor histidine kinase ZraS</fullName>
        <ecNumber evidence="3">2.7.13.3</ecNumber>
    </recommendedName>
</protein>
<dbReference type="InterPro" id="IPR003661">
    <property type="entry name" value="HisK_dim/P_dom"/>
</dbReference>
<evidence type="ECO:0000313" key="22">
    <source>
        <dbReference type="Proteomes" id="UP000000739"/>
    </source>
</evidence>
<dbReference type="eggNOG" id="COG5000">
    <property type="taxonomic scope" value="Bacteria"/>
</dbReference>
<evidence type="ECO:0000256" key="6">
    <source>
        <dbReference type="ARBA" id="ARBA00022553"/>
    </source>
</evidence>
<keyword evidence="5" id="KW-0997">Cell inner membrane</keyword>
<dbReference type="Gene3D" id="3.30.565.10">
    <property type="entry name" value="Histidine kinase-like ATPase, C-terminal domain"/>
    <property type="match status" value="1"/>
</dbReference>
<dbReference type="PROSITE" id="PS50109">
    <property type="entry name" value="HIS_KIN"/>
    <property type="match status" value="1"/>
</dbReference>
<sequence>MLFRKKSRDMDEWAPMPPLVVASASLILLAAVVAMTVRDINRQRHHMSYILSEKGAAIIRAVEAGARTGLMGMRWGGNQVQTLLEEAAGHPDILYIGIVDKDGKILAHSNSSKIGQTVPNRFSRDALKTTTSGLWRIVGVEKKVKAFEVYRAFCPLAGQGKIRGRGMTMHVDPNTGQARMDWCFSSKGDSSDQIIFVGLNMAPFENERSVDMRNTLLMAGLICLMGLGGFLALYWAQSYQVARRMLQDTSAFAKEVVTSLPVGLIAMDAAGRVAFFNHSAEIITGLSRMKTLGRDAKKIFSEHMEGLVYLLEPGISVTEQEIECEIKGKGVFPLSVSSSDILGEQGHYVSRIVILRDLREVRDLQEQVRRQEKLSAIGELAAGVAHEIRNPLSSIKGLATYFSQKFDKGSDDEEIAQGMAREVDRLNRVVSQLLDFARPSDLNLRPMDINELIPHSLKLVKQDALTRNINIISQPGGKPAFAMADADRLTQCLLNLYLNAMAAMNKGGVLTVRTAVEDSGDVRVEVEDTGKGIPSQDLNRIFDPYYTTKASGTGLGLAIVHKILEGHHARIKVESRPGQGTLVSMFIPGAKNAQDPKAQSGRE</sequence>
<keyword evidence="10 21" id="KW-0418">Kinase</keyword>
<evidence type="ECO:0000256" key="4">
    <source>
        <dbReference type="ARBA" id="ARBA00022475"/>
    </source>
</evidence>
<evidence type="ECO:0000256" key="1">
    <source>
        <dbReference type="ARBA" id="ARBA00000085"/>
    </source>
</evidence>
<comment type="subcellular location">
    <subcellularLocation>
        <location evidence="2">Cell inner membrane</location>
        <topology evidence="2">Multi-pass membrane protein</topology>
    </subcellularLocation>
</comment>
<dbReference type="GO" id="GO:0005524">
    <property type="term" value="F:ATP binding"/>
    <property type="evidence" value="ECO:0007669"/>
    <property type="project" value="UniProtKB-KW"/>
</dbReference>
<evidence type="ECO:0000256" key="3">
    <source>
        <dbReference type="ARBA" id="ARBA00012438"/>
    </source>
</evidence>
<evidence type="ECO:0000256" key="2">
    <source>
        <dbReference type="ARBA" id="ARBA00004429"/>
    </source>
</evidence>
<dbReference type="SUPFAM" id="SSF55874">
    <property type="entry name" value="ATPase domain of HSP90 chaperone/DNA topoisomerase II/histidine kinase"/>
    <property type="match status" value="1"/>
</dbReference>
<evidence type="ECO:0000256" key="16">
    <source>
        <dbReference type="ARBA" id="ARBA00023136"/>
    </source>
</evidence>
<evidence type="ECO:0000256" key="11">
    <source>
        <dbReference type="ARBA" id="ARBA00022833"/>
    </source>
</evidence>
<keyword evidence="12" id="KW-0067">ATP-binding</keyword>
<dbReference type="NCBIfam" id="TIGR00229">
    <property type="entry name" value="sensory_box"/>
    <property type="match status" value="1"/>
</dbReference>
<dbReference type="KEGG" id="dal:Dalk_0339"/>
<dbReference type="AlphaFoldDB" id="B8F916"/>
<dbReference type="InterPro" id="IPR035965">
    <property type="entry name" value="PAS-like_dom_sf"/>
</dbReference>
<dbReference type="SUPFAM" id="SSF55785">
    <property type="entry name" value="PYP-like sensor domain (PAS domain)"/>
    <property type="match status" value="1"/>
</dbReference>
<keyword evidence="7" id="KW-0808">Transferase</keyword>
<evidence type="ECO:0000256" key="13">
    <source>
        <dbReference type="ARBA" id="ARBA00022989"/>
    </source>
</evidence>
<dbReference type="EC" id="2.7.13.3" evidence="3"/>
<dbReference type="InterPro" id="IPR003594">
    <property type="entry name" value="HATPase_dom"/>
</dbReference>
<evidence type="ECO:0000256" key="7">
    <source>
        <dbReference type="ARBA" id="ARBA00022679"/>
    </source>
</evidence>
<dbReference type="InterPro" id="IPR036097">
    <property type="entry name" value="HisK_dim/P_sf"/>
</dbReference>
<dbReference type="PANTHER" id="PTHR43065:SF54">
    <property type="entry name" value="SENSOR PROTEIN ZRAS"/>
    <property type="match status" value="1"/>
</dbReference>
<evidence type="ECO:0000256" key="17">
    <source>
        <dbReference type="ARBA" id="ARBA00044982"/>
    </source>
</evidence>
<evidence type="ECO:0000256" key="10">
    <source>
        <dbReference type="ARBA" id="ARBA00022777"/>
    </source>
</evidence>
<dbReference type="InterPro" id="IPR029151">
    <property type="entry name" value="Sensor-like_sf"/>
</dbReference>
<dbReference type="Gene3D" id="1.10.287.130">
    <property type="match status" value="1"/>
</dbReference>
<dbReference type="InterPro" id="IPR000014">
    <property type="entry name" value="PAS"/>
</dbReference>
<dbReference type="InterPro" id="IPR036890">
    <property type="entry name" value="HATPase_C_sf"/>
</dbReference>
<dbReference type="GO" id="GO:0005886">
    <property type="term" value="C:plasma membrane"/>
    <property type="evidence" value="ECO:0007669"/>
    <property type="project" value="UniProtKB-SubCell"/>
</dbReference>
<dbReference type="PRINTS" id="PR00344">
    <property type="entry name" value="BCTRLSENSOR"/>
</dbReference>
<dbReference type="InterPro" id="IPR004358">
    <property type="entry name" value="Sig_transdc_His_kin-like_C"/>
</dbReference>
<evidence type="ECO:0000259" key="19">
    <source>
        <dbReference type="PROSITE" id="PS50109"/>
    </source>
</evidence>
<gene>
    <name evidence="21" type="ordered locus">Dalk_0339</name>
</gene>
<dbReference type="EMBL" id="CP001322">
    <property type="protein sequence ID" value="ACL02048.1"/>
    <property type="molecule type" value="Genomic_DNA"/>
</dbReference>